<keyword evidence="2" id="KW-1185">Reference proteome</keyword>
<dbReference type="Proteomes" id="UP001337655">
    <property type="component" value="Unassembled WGS sequence"/>
</dbReference>
<sequence length="113" mass="13293">MAIDMARIPPMTVHVEAETMINKMRAAVDRVRREADHYHYYMLTNRAIDNVFLSWREALRARAGLFMLKEDIRRVFWELMLSRLKQYQFIPSGQELDPILNDALLKVVNATLA</sequence>
<gene>
    <name evidence="1" type="ORF">LTR77_010892</name>
</gene>
<proteinExistence type="predicted"/>
<dbReference type="EMBL" id="JAVRRT010000028">
    <property type="protein sequence ID" value="KAK5163108.1"/>
    <property type="molecule type" value="Genomic_DNA"/>
</dbReference>
<name>A0AAV9NUE7_9PEZI</name>
<evidence type="ECO:0000313" key="2">
    <source>
        <dbReference type="Proteomes" id="UP001337655"/>
    </source>
</evidence>
<dbReference type="RefSeq" id="XP_064653656.1">
    <property type="nucleotide sequence ID" value="XM_064808108.1"/>
</dbReference>
<comment type="caution">
    <text evidence="1">The sequence shown here is derived from an EMBL/GenBank/DDBJ whole genome shotgun (WGS) entry which is preliminary data.</text>
</comment>
<dbReference type="GeneID" id="89932216"/>
<evidence type="ECO:0000313" key="1">
    <source>
        <dbReference type="EMBL" id="KAK5163108.1"/>
    </source>
</evidence>
<reference evidence="1 2" key="1">
    <citation type="submission" date="2023-08" db="EMBL/GenBank/DDBJ databases">
        <title>Black Yeasts Isolated from many extreme environments.</title>
        <authorList>
            <person name="Coleine C."/>
            <person name="Stajich J.E."/>
            <person name="Selbmann L."/>
        </authorList>
    </citation>
    <scope>NUCLEOTIDE SEQUENCE [LARGE SCALE GENOMIC DNA]</scope>
    <source>
        <strain evidence="1 2">CCFEE 5935</strain>
    </source>
</reference>
<accession>A0AAV9NUE7</accession>
<protein>
    <submittedName>
        <fullName evidence="1">Uncharacterized protein</fullName>
    </submittedName>
</protein>
<organism evidence="1 2">
    <name type="scientific">Saxophila tyrrhenica</name>
    <dbReference type="NCBI Taxonomy" id="1690608"/>
    <lineage>
        <taxon>Eukaryota</taxon>
        <taxon>Fungi</taxon>
        <taxon>Dikarya</taxon>
        <taxon>Ascomycota</taxon>
        <taxon>Pezizomycotina</taxon>
        <taxon>Dothideomycetes</taxon>
        <taxon>Dothideomycetidae</taxon>
        <taxon>Mycosphaerellales</taxon>
        <taxon>Extremaceae</taxon>
        <taxon>Saxophila</taxon>
    </lineage>
</organism>
<dbReference type="AlphaFoldDB" id="A0AAV9NUE7"/>